<organism evidence="2 3">
    <name type="scientific">Roseburia intestinalis</name>
    <dbReference type="NCBI Taxonomy" id="166486"/>
    <lineage>
        <taxon>Bacteria</taxon>
        <taxon>Bacillati</taxon>
        <taxon>Bacillota</taxon>
        <taxon>Clostridia</taxon>
        <taxon>Lachnospirales</taxon>
        <taxon>Lachnospiraceae</taxon>
        <taxon>Roseburia</taxon>
    </lineage>
</organism>
<dbReference type="AlphaFoldDB" id="A0A413Z5W3"/>
<reference evidence="2 3" key="1">
    <citation type="submission" date="2018-08" db="EMBL/GenBank/DDBJ databases">
        <title>A genome reference for cultivated species of the human gut microbiota.</title>
        <authorList>
            <person name="Zou Y."/>
            <person name="Xue W."/>
            <person name="Luo G."/>
        </authorList>
    </citation>
    <scope>NUCLEOTIDE SEQUENCE [LARGE SCALE GENOMIC DNA]</scope>
    <source>
        <strain evidence="2 3">AM37-1AC</strain>
    </source>
</reference>
<dbReference type="EMBL" id="QSHO01000008">
    <property type="protein sequence ID" value="RHC16800.1"/>
    <property type="molecule type" value="Genomic_DNA"/>
</dbReference>
<protein>
    <recommendedName>
        <fullName evidence="4">RNA polymerase subunit sigma-70</fullName>
    </recommendedName>
</protein>
<sequence>MVTKEVLSQYSDLQEEVKEVRLKIERLEKDISKIEAGEMVIDSVSGGDGGKQHFKIEGIPFPEYSRKKTLLYARKATLQLLEDDLLEKTNEVEEFIASVDDSRIRRIINLRFLENQSWNKVADQIGGNNTEDSVRKAFDRFMKE</sequence>
<gene>
    <name evidence="2" type="ORF">DW856_10875</name>
</gene>
<comment type="caution">
    <text evidence="2">The sequence shown here is derived from an EMBL/GenBank/DDBJ whole genome shotgun (WGS) entry which is preliminary data.</text>
</comment>
<name>A0A413Z5W3_9FIRM</name>
<evidence type="ECO:0000313" key="3">
    <source>
        <dbReference type="Proteomes" id="UP000283513"/>
    </source>
</evidence>
<evidence type="ECO:0008006" key="4">
    <source>
        <dbReference type="Google" id="ProtNLM"/>
    </source>
</evidence>
<dbReference type="Proteomes" id="UP000283513">
    <property type="component" value="Unassembled WGS sequence"/>
</dbReference>
<proteinExistence type="predicted"/>
<keyword evidence="1" id="KW-0175">Coiled coil</keyword>
<accession>A0A413Z5W3</accession>
<feature type="coiled-coil region" evidence="1">
    <location>
        <begin position="3"/>
        <end position="37"/>
    </location>
</feature>
<evidence type="ECO:0000313" key="2">
    <source>
        <dbReference type="EMBL" id="RHC16800.1"/>
    </source>
</evidence>
<dbReference type="RefSeq" id="WP_118598097.1">
    <property type="nucleotide sequence ID" value="NZ_QSHO01000008.1"/>
</dbReference>
<evidence type="ECO:0000256" key="1">
    <source>
        <dbReference type="SAM" id="Coils"/>
    </source>
</evidence>